<dbReference type="RefSeq" id="WP_148989208.1">
    <property type="nucleotide sequence ID" value="NZ_VTEV01000006.1"/>
</dbReference>
<protein>
    <submittedName>
        <fullName evidence="1">Uncharacterized protein</fullName>
    </submittedName>
</protein>
<comment type="caution">
    <text evidence="1">The sequence shown here is derived from an EMBL/GenBank/DDBJ whole genome shotgun (WGS) entry which is preliminary data.</text>
</comment>
<dbReference type="Proteomes" id="UP000322524">
    <property type="component" value="Unassembled WGS sequence"/>
</dbReference>
<dbReference type="AlphaFoldDB" id="A0A5D4SZ23"/>
<gene>
    <name evidence="1" type="ORF">FZC76_16200</name>
</gene>
<organism evidence="1 2">
    <name type="scientific">Sutcliffiella horikoshii</name>
    <dbReference type="NCBI Taxonomy" id="79883"/>
    <lineage>
        <taxon>Bacteria</taxon>
        <taxon>Bacillati</taxon>
        <taxon>Bacillota</taxon>
        <taxon>Bacilli</taxon>
        <taxon>Bacillales</taxon>
        <taxon>Bacillaceae</taxon>
        <taxon>Sutcliffiella</taxon>
    </lineage>
</organism>
<evidence type="ECO:0000313" key="1">
    <source>
        <dbReference type="EMBL" id="TYS67066.1"/>
    </source>
</evidence>
<reference evidence="1 2" key="1">
    <citation type="submission" date="2019-08" db="EMBL/GenBank/DDBJ databases">
        <title>Bacillus genomes from the desert of Cuatro Cienegas, Coahuila.</title>
        <authorList>
            <person name="Olmedo-Alvarez G."/>
        </authorList>
    </citation>
    <scope>NUCLEOTIDE SEQUENCE [LARGE SCALE GENOMIC DNA]</scope>
    <source>
        <strain evidence="1 2">CH28_1T</strain>
    </source>
</reference>
<accession>A0A5D4SZ23</accession>
<evidence type="ECO:0000313" key="2">
    <source>
        <dbReference type="Proteomes" id="UP000322524"/>
    </source>
</evidence>
<name>A0A5D4SZ23_9BACI</name>
<dbReference type="EMBL" id="VTEV01000006">
    <property type="protein sequence ID" value="TYS67066.1"/>
    <property type="molecule type" value="Genomic_DNA"/>
</dbReference>
<sequence length="68" mass="7768">MRIKIEVGDTIRNPENGLVGILKKVEGSENYYVEGHHEYAGKWQTAGGSLRDYQKWDLMKKGDKESVN</sequence>
<proteinExistence type="predicted"/>